<dbReference type="EMBL" id="FBYC01000004">
    <property type="protein sequence ID" value="CUX80384.1"/>
    <property type="molecule type" value="Genomic_DNA"/>
</dbReference>
<dbReference type="STRING" id="1666912.Ga0058931_1093"/>
<dbReference type="EMBL" id="LJSG01000008">
    <property type="protein sequence ID" value="KPP93609.1"/>
    <property type="molecule type" value="Genomic_DNA"/>
</dbReference>
<reference evidence="1 4" key="2">
    <citation type="submission" date="2016-01" db="EMBL/GenBank/DDBJ databases">
        <authorList>
            <person name="Varghese N."/>
        </authorList>
    </citation>
    <scope>NUCLEOTIDE SEQUENCE [LARGE SCALE GENOMIC DNA]</scope>
    <source>
        <strain evidence="1 4">HL-91</strain>
    </source>
</reference>
<sequence>MQNHQLNVKDELTPEEAQDFAGRDLLVTPLTADELAQLQTALAGAQGTLFRLRELISEWDAANEGGADEETEAGAALLSADISATLGALTIVRGILARSKFIPVLPEGIVQ</sequence>
<protein>
    <submittedName>
        <fullName evidence="2">Uncharacterized protein</fullName>
    </submittedName>
</protein>
<evidence type="ECO:0000313" key="3">
    <source>
        <dbReference type="Proteomes" id="UP000050413"/>
    </source>
</evidence>
<dbReference type="Proteomes" id="UP000050413">
    <property type="component" value="Unassembled WGS sequence"/>
</dbReference>
<evidence type="ECO:0000313" key="1">
    <source>
        <dbReference type="EMBL" id="CUX80384.1"/>
    </source>
</evidence>
<reference evidence="2 3" key="1">
    <citation type="submission" date="2015-09" db="EMBL/GenBank/DDBJ databases">
        <title>Identification and resolution of microdiversity through metagenomic sequencing of parallel consortia.</title>
        <authorList>
            <person name="Nelson W.C."/>
            <person name="Romine M.F."/>
            <person name="Lindemann S.R."/>
        </authorList>
    </citation>
    <scope>NUCLEOTIDE SEQUENCE [LARGE SCALE GENOMIC DNA]</scope>
    <source>
        <strain evidence="2">HL-91</strain>
    </source>
</reference>
<dbReference type="OrthoDB" id="9866291at2"/>
<comment type="caution">
    <text evidence="2">The sequence shown here is derived from an EMBL/GenBank/DDBJ whole genome shotgun (WGS) entry which is preliminary data.</text>
</comment>
<accession>A0A0N8K857</accession>
<dbReference type="RefSeq" id="WP_072245436.1">
    <property type="nucleotide sequence ID" value="NZ_FBYC01000004.1"/>
</dbReference>
<proteinExistence type="predicted"/>
<evidence type="ECO:0000313" key="4">
    <source>
        <dbReference type="Proteomes" id="UP000182045"/>
    </source>
</evidence>
<gene>
    <name evidence="1" type="ORF">Ga0058931_1093</name>
    <name evidence="2" type="ORF">HLUCCA05_11580</name>
</gene>
<dbReference type="AlphaFoldDB" id="A0A0N8K857"/>
<organism evidence="2 3">
    <name type="scientific">Roseibaca calidilacus</name>
    <dbReference type="NCBI Taxonomy" id="1666912"/>
    <lineage>
        <taxon>Bacteria</taxon>
        <taxon>Pseudomonadati</taxon>
        <taxon>Pseudomonadota</taxon>
        <taxon>Alphaproteobacteria</taxon>
        <taxon>Rhodobacterales</taxon>
        <taxon>Paracoccaceae</taxon>
        <taxon>Roseinatronobacter</taxon>
    </lineage>
</organism>
<dbReference type="Proteomes" id="UP000182045">
    <property type="component" value="Unassembled WGS sequence"/>
</dbReference>
<name>A0A0N8K857_9RHOB</name>
<keyword evidence="4" id="KW-1185">Reference proteome</keyword>
<evidence type="ECO:0000313" key="2">
    <source>
        <dbReference type="EMBL" id="KPP93609.1"/>
    </source>
</evidence>